<evidence type="ECO:0000313" key="3">
    <source>
        <dbReference type="Proteomes" id="UP000694892"/>
    </source>
</evidence>
<reference evidence="3" key="1">
    <citation type="journal article" date="2016" name="Nature">
        <title>Genome evolution in the allotetraploid frog Xenopus laevis.</title>
        <authorList>
            <person name="Session A.M."/>
            <person name="Uno Y."/>
            <person name="Kwon T."/>
            <person name="Chapman J.A."/>
            <person name="Toyoda A."/>
            <person name="Takahashi S."/>
            <person name="Fukui A."/>
            <person name="Hikosaka A."/>
            <person name="Suzuki A."/>
            <person name="Kondo M."/>
            <person name="van Heeringen S.J."/>
            <person name="Quigley I."/>
            <person name="Heinz S."/>
            <person name="Ogino H."/>
            <person name="Ochi H."/>
            <person name="Hellsten U."/>
            <person name="Lyons J.B."/>
            <person name="Simakov O."/>
            <person name="Putnam N."/>
            <person name="Stites J."/>
            <person name="Kuroki Y."/>
            <person name="Tanaka T."/>
            <person name="Michiue T."/>
            <person name="Watanabe M."/>
            <person name="Bogdanovic O."/>
            <person name="Lister R."/>
            <person name="Georgiou G."/>
            <person name="Paranjpe S.S."/>
            <person name="van Kruijsbergen I."/>
            <person name="Shu S."/>
            <person name="Carlson J."/>
            <person name="Kinoshita T."/>
            <person name="Ohta Y."/>
            <person name="Mawaribuchi S."/>
            <person name="Jenkins J."/>
            <person name="Grimwood J."/>
            <person name="Schmutz J."/>
            <person name="Mitros T."/>
            <person name="Mozaffari S.V."/>
            <person name="Suzuki Y."/>
            <person name="Haramoto Y."/>
            <person name="Yamamoto T.S."/>
            <person name="Takagi C."/>
            <person name="Heald R."/>
            <person name="Miller K."/>
            <person name="Haudenschild C."/>
            <person name="Kitzman J."/>
            <person name="Nakayama T."/>
            <person name="Izutsu Y."/>
            <person name="Robert J."/>
            <person name="Fortriede J."/>
            <person name="Burns K."/>
            <person name="Lotay V."/>
            <person name="Karimi K."/>
            <person name="Yasuoka Y."/>
            <person name="Dichmann D.S."/>
            <person name="Flajnik M.F."/>
            <person name="Houston D.W."/>
            <person name="Shendure J."/>
            <person name="DuPasquier L."/>
            <person name="Vize P.D."/>
            <person name="Zorn A.M."/>
            <person name="Ito M."/>
            <person name="Marcotte E.M."/>
            <person name="Wallingford J.B."/>
            <person name="Ito Y."/>
            <person name="Asashima M."/>
            <person name="Ueno N."/>
            <person name="Matsuda Y."/>
            <person name="Veenstra G.J."/>
            <person name="Fujiyama A."/>
            <person name="Harland R.M."/>
            <person name="Taira M."/>
            <person name="Rokhsar D.S."/>
        </authorList>
    </citation>
    <scope>NUCLEOTIDE SEQUENCE [LARGE SCALE GENOMIC DNA]</scope>
    <source>
        <strain evidence="3">J</strain>
    </source>
</reference>
<organism evidence="2 3">
    <name type="scientific">Xenopus laevis</name>
    <name type="common">African clawed frog</name>
    <dbReference type="NCBI Taxonomy" id="8355"/>
    <lineage>
        <taxon>Eukaryota</taxon>
        <taxon>Metazoa</taxon>
        <taxon>Chordata</taxon>
        <taxon>Craniata</taxon>
        <taxon>Vertebrata</taxon>
        <taxon>Euteleostomi</taxon>
        <taxon>Amphibia</taxon>
        <taxon>Batrachia</taxon>
        <taxon>Anura</taxon>
        <taxon>Pipoidea</taxon>
        <taxon>Pipidae</taxon>
        <taxon>Xenopodinae</taxon>
        <taxon>Xenopus</taxon>
        <taxon>Xenopus</taxon>
    </lineage>
</organism>
<feature type="chain" id="PRO_5038054019" description="Secreted protein" evidence="1">
    <location>
        <begin position="21"/>
        <end position="91"/>
    </location>
</feature>
<accession>A0A974HMM3</accession>
<evidence type="ECO:0008006" key="4">
    <source>
        <dbReference type="Google" id="ProtNLM"/>
    </source>
</evidence>
<keyword evidence="1" id="KW-0732">Signal</keyword>
<sequence>MWDLLKKSVHRLLFPQLCAAFMESWLQCNKVHGNERFISKSPSIKPDCAYVFCPSCSNRMDKMRRCLGCWCVGESVVHLTLQDFTSNNTWI</sequence>
<name>A0A974HMM3_XENLA</name>
<feature type="signal peptide" evidence="1">
    <location>
        <begin position="1"/>
        <end position="20"/>
    </location>
</feature>
<dbReference type="AlphaFoldDB" id="A0A974HMM3"/>
<protein>
    <recommendedName>
        <fullName evidence="4">Secreted protein</fullName>
    </recommendedName>
</protein>
<proteinExistence type="predicted"/>
<dbReference type="Proteomes" id="UP000694892">
    <property type="component" value="Chromosome 4L"/>
</dbReference>
<evidence type="ECO:0000313" key="2">
    <source>
        <dbReference type="EMBL" id="OCT83717.1"/>
    </source>
</evidence>
<dbReference type="EMBL" id="CM004472">
    <property type="protein sequence ID" value="OCT83717.1"/>
    <property type="molecule type" value="Genomic_DNA"/>
</dbReference>
<evidence type="ECO:0000256" key="1">
    <source>
        <dbReference type="SAM" id="SignalP"/>
    </source>
</evidence>
<gene>
    <name evidence="2" type="ORF">XELAEV_18021859mg</name>
</gene>